<dbReference type="InterPro" id="IPR051531">
    <property type="entry name" value="N-acetyltransferase"/>
</dbReference>
<dbReference type="PANTHER" id="PTHR43792:SF1">
    <property type="entry name" value="N-ACETYLTRANSFERASE DOMAIN-CONTAINING PROTEIN"/>
    <property type="match status" value="1"/>
</dbReference>
<sequence length="237" mass="25697">MRMGIMVSGWEPSAPRAGDRGRPVPWTYAARRTAPGPVPPYGHRGGREGASPRTRRAEMIGGMTAVPTPAPPTPPTGPAPSAALTTDRLVLRPVRRADLPAVTRLWTDPRVREHLGGPVTEPVIRIRRRRIVGAPGCHAVVRAEDGTVVGLVTVEPGGRNGETEVSYQFLPEHWGRGYAREAVAAAVARVLQDAPSVVAVTQEANHRSRRLLAAVGLEHAESFVEWDAHQVLYRRRA</sequence>
<evidence type="ECO:0000256" key="1">
    <source>
        <dbReference type="SAM" id="MobiDB-lite"/>
    </source>
</evidence>
<name>A0ABP7MGU8_9ACTN</name>
<protein>
    <recommendedName>
        <fullName evidence="2">N-acetyltransferase domain-containing protein</fullName>
    </recommendedName>
</protein>
<feature type="region of interest" description="Disordered" evidence="1">
    <location>
        <begin position="1"/>
        <end position="53"/>
    </location>
</feature>
<dbReference type="Pfam" id="PF13302">
    <property type="entry name" value="Acetyltransf_3"/>
    <property type="match status" value="1"/>
</dbReference>
<proteinExistence type="predicted"/>
<reference evidence="4" key="1">
    <citation type="journal article" date="2019" name="Int. J. Syst. Evol. Microbiol.">
        <title>The Global Catalogue of Microorganisms (GCM) 10K type strain sequencing project: providing services to taxonomists for standard genome sequencing and annotation.</title>
        <authorList>
            <consortium name="The Broad Institute Genomics Platform"/>
            <consortium name="The Broad Institute Genome Sequencing Center for Infectious Disease"/>
            <person name="Wu L."/>
            <person name="Ma J."/>
        </authorList>
    </citation>
    <scope>NUCLEOTIDE SEQUENCE [LARGE SCALE GENOMIC DNA]</scope>
    <source>
        <strain evidence="4">JCM 16956</strain>
    </source>
</reference>
<feature type="domain" description="N-acetyltransferase" evidence="2">
    <location>
        <begin position="89"/>
        <end position="237"/>
    </location>
</feature>
<comment type="caution">
    <text evidence="3">The sequence shown here is derived from an EMBL/GenBank/DDBJ whole genome shotgun (WGS) entry which is preliminary data.</text>
</comment>
<dbReference type="EMBL" id="BAABAJ010000008">
    <property type="protein sequence ID" value="GAA3920685.1"/>
    <property type="molecule type" value="Genomic_DNA"/>
</dbReference>
<evidence type="ECO:0000313" key="4">
    <source>
        <dbReference type="Proteomes" id="UP001501000"/>
    </source>
</evidence>
<gene>
    <name evidence="3" type="ORF">GCM10022244_32330</name>
</gene>
<accession>A0ABP7MGU8</accession>
<keyword evidence="4" id="KW-1185">Reference proteome</keyword>
<dbReference type="Gene3D" id="3.40.630.30">
    <property type="match status" value="1"/>
</dbReference>
<dbReference type="SUPFAM" id="SSF55729">
    <property type="entry name" value="Acyl-CoA N-acyltransferases (Nat)"/>
    <property type="match status" value="1"/>
</dbReference>
<dbReference type="InterPro" id="IPR016181">
    <property type="entry name" value="Acyl_CoA_acyltransferase"/>
</dbReference>
<dbReference type="InterPro" id="IPR000182">
    <property type="entry name" value="GNAT_dom"/>
</dbReference>
<dbReference type="PROSITE" id="PS51186">
    <property type="entry name" value="GNAT"/>
    <property type="match status" value="1"/>
</dbReference>
<dbReference type="Proteomes" id="UP001501000">
    <property type="component" value="Unassembled WGS sequence"/>
</dbReference>
<evidence type="ECO:0000313" key="3">
    <source>
        <dbReference type="EMBL" id="GAA3920685.1"/>
    </source>
</evidence>
<organism evidence="3 4">
    <name type="scientific">Streptomyces gulbargensis</name>
    <dbReference type="NCBI Taxonomy" id="364901"/>
    <lineage>
        <taxon>Bacteria</taxon>
        <taxon>Bacillati</taxon>
        <taxon>Actinomycetota</taxon>
        <taxon>Actinomycetes</taxon>
        <taxon>Kitasatosporales</taxon>
        <taxon>Streptomycetaceae</taxon>
        <taxon>Streptomyces</taxon>
    </lineage>
</organism>
<evidence type="ECO:0000259" key="2">
    <source>
        <dbReference type="PROSITE" id="PS51186"/>
    </source>
</evidence>
<dbReference type="PANTHER" id="PTHR43792">
    <property type="entry name" value="GNAT FAMILY, PUTATIVE (AFU_ORTHOLOGUE AFUA_3G00765)-RELATED-RELATED"/>
    <property type="match status" value="1"/>
</dbReference>